<dbReference type="PANTHER" id="PTHR20905">
    <property type="entry name" value="N-ACETYLTRANSFERASE-RELATED"/>
    <property type="match status" value="1"/>
</dbReference>
<dbReference type="Proteomes" id="UP000193648">
    <property type="component" value="Unassembled WGS sequence"/>
</dbReference>
<dbReference type="CDD" id="cd04301">
    <property type="entry name" value="NAT_SF"/>
    <property type="match status" value="1"/>
</dbReference>
<dbReference type="InterPro" id="IPR016181">
    <property type="entry name" value="Acyl_CoA_acyltransferase"/>
</dbReference>
<reference evidence="2 3" key="1">
    <citation type="submission" date="2016-07" db="EMBL/GenBank/DDBJ databases">
        <title>Pervasive Adenine N6-methylation of Active Genes in Fungi.</title>
        <authorList>
            <consortium name="DOE Joint Genome Institute"/>
            <person name="Mondo S.J."/>
            <person name="Dannebaum R.O."/>
            <person name="Kuo R.C."/>
            <person name="Labutti K."/>
            <person name="Haridas S."/>
            <person name="Kuo A."/>
            <person name="Salamov A."/>
            <person name="Ahrendt S.R."/>
            <person name="Lipzen A."/>
            <person name="Sullivan W."/>
            <person name="Andreopoulos W.B."/>
            <person name="Clum A."/>
            <person name="Lindquist E."/>
            <person name="Daum C."/>
            <person name="Ramamoorthy G.K."/>
            <person name="Gryganskyi A."/>
            <person name="Culley D."/>
            <person name="Magnuson J.K."/>
            <person name="James T.Y."/>
            <person name="O'Malley M.A."/>
            <person name="Stajich J.E."/>
            <person name="Spatafora J.W."/>
            <person name="Visel A."/>
            <person name="Grigoriev I.V."/>
        </authorList>
    </citation>
    <scope>NUCLEOTIDE SEQUENCE [LARGE SCALE GENOMIC DNA]</scope>
    <source>
        <strain evidence="2 3">NRRL 3116</strain>
    </source>
</reference>
<gene>
    <name evidence="2" type="ORF">BCR41DRAFT_355452</name>
</gene>
<sequence>MSPPTPASPSVTKTTRPDHLVLRLMTEKDKEEVSSLFIETFKREPLGANKGVRQSEGDAIAAASVENPVSFVIEDTSLPGPNRLVAFRTSCILTAEKIAAKRKKIEKEGSEDCVQAILDHMLELWFANTTVFKDNPSAKVMKFMALGVSTGYEGFGLAKELLSVAMDNAREIGCDAVMVVASAFATQHLFQNRLGFEEKARVRYTDFVWKNKDGVEERSFEKLEQPEFLIAFEKKL</sequence>
<dbReference type="InParanoid" id="A0A1Y2GP64"/>
<dbReference type="SUPFAM" id="SSF55729">
    <property type="entry name" value="Acyl-CoA N-acyltransferases (Nat)"/>
    <property type="match status" value="1"/>
</dbReference>
<name>A0A1Y2GP64_9FUNG</name>
<dbReference type="GO" id="GO:0008080">
    <property type="term" value="F:N-acetyltransferase activity"/>
    <property type="evidence" value="ECO:0007669"/>
    <property type="project" value="TreeGrafter"/>
</dbReference>
<comment type="caution">
    <text evidence="2">The sequence shown here is derived from an EMBL/GenBank/DDBJ whole genome shotgun (WGS) entry which is preliminary data.</text>
</comment>
<dbReference type="AlphaFoldDB" id="A0A1Y2GP64"/>
<dbReference type="InterPro" id="IPR000182">
    <property type="entry name" value="GNAT_dom"/>
</dbReference>
<dbReference type="OrthoDB" id="2115692at2759"/>
<accession>A0A1Y2GP64</accession>
<dbReference type="RefSeq" id="XP_021880413.1">
    <property type="nucleotide sequence ID" value="XM_022024487.1"/>
</dbReference>
<dbReference type="EMBL" id="MCFF01000023">
    <property type="protein sequence ID" value="ORZ13332.1"/>
    <property type="molecule type" value="Genomic_DNA"/>
</dbReference>
<dbReference type="GeneID" id="33566331"/>
<evidence type="ECO:0000259" key="1">
    <source>
        <dbReference type="Pfam" id="PF00583"/>
    </source>
</evidence>
<organism evidence="2 3">
    <name type="scientific">Lobosporangium transversale</name>
    <dbReference type="NCBI Taxonomy" id="64571"/>
    <lineage>
        <taxon>Eukaryota</taxon>
        <taxon>Fungi</taxon>
        <taxon>Fungi incertae sedis</taxon>
        <taxon>Mucoromycota</taxon>
        <taxon>Mortierellomycotina</taxon>
        <taxon>Mortierellomycetes</taxon>
        <taxon>Mortierellales</taxon>
        <taxon>Mortierellaceae</taxon>
        <taxon>Lobosporangium</taxon>
    </lineage>
</organism>
<protein>
    <recommendedName>
        <fullName evidence="1">N-acetyltransferase domain-containing protein</fullName>
    </recommendedName>
</protein>
<dbReference type="PANTHER" id="PTHR20905:SF1">
    <property type="entry name" value="AT07410P-RELATED"/>
    <property type="match status" value="1"/>
</dbReference>
<evidence type="ECO:0000313" key="2">
    <source>
        <dbReference type="EMBL" id="ORZ13332.1"/>
    </source>
</evidence>
<evidence type="ECO:0000313" key="3">
    <source>
        <dbReference type="Proteomes" id="UP000193648"/>
    </source>
</evidence>
<dbReference type="STRING" id="64571.A0A1Y2GP64"/>
<feature type="domain" description="N-acetyltransferase" evidence="1">
    <location>
        <begin position="137"/>
        <end position="196"/>
    </location>
</feature>
<dbReference type="Gene3D" id="3.40.630.30">
    <property type="match status" value="1"/>
</dbReference>
<keyword evidence="3" id="KW-1185">Reference proteome</keyword>
<proteinExistence type="predicted"/>
<dbReference type="Pfam" id="PF00583">
    <property type="entry name" value="Acetyltransf_1"/>
    <property type="match status" value="1"/>
</dbReference>